<evidence type="ECO:0000259" key="2">
    <source>
        <dbReference type="Pfam" id="PF20150"/>
    </source>
</evidence>
<proteinExistence type="predicted"/>
<dbReference type="PANTHER" id="PTHR35910:SF6">
    <property type="entry name" value="2EXR DOMAIN-CONTAINING PROTEIN"/>
    <property type="match status" value="1"/>
</dbReference>
<name>A0A9N9Q1K5_9HELO</name>
<keyword evidence="4" id="KW-1185">Reference proteome</keyword>
<dbReference type="Proteomes" id="UP000701801">
    <property type="component" value="Unassembled WGS sequence"/>
</dbReference>
<dbReference type="EMBL" id="CAJVRM010000166">
    <property type="protein sequence ID" value="CAG8976200.1"/>
    <property type="molecule type" value="Genomic_DNA"/>
</dbReference>
<dbReference type="AlphaFoldDB" id="A0A9N9Q1K5"/>
<protein>
    <recommendedName>
        <fullName evidence="2">2EXR domain-containing protein</fullName>
    </recommendedName>
</protein>
<dbReference type="OrthoDB" id="3555369at2759"/>
<feature type="compositionally biased region" description="Polar residues" evidence="1">
    <location>
        <begin position="80"/>
        <end position="92"/>
    </location>
</feature>
<dbReference type="InterPro" id="IPR045518">
    <property type="entry name" value="2EXR"/>
</dbReference>
<feature type="domain" description="2EXR" evidence="2">
    <location>
        <begin position="153"/>
        <end position="228"/>
    </location>
</feature>
<reference evidence="3" key="1">
    <citation type="submission" date="2021-07" db="EMBL/GenBank/DDBJ databases">
        <authorList>
            <person name="Durling M."/>
        </authorList>
    </citation>
    <scope>NUCLEOTIDE SEQUENCE</scope>
</reference>
<organism evidence="3 4">
    <name type="scientific">Hymenoscyphus albidus</name>
    <dbReference type="NCBI Taxonomy" id="595503"/>
    <lineage>
        <taxon>Eukaryota</taxon>
        <taxon>Fungi</taxon>
        <taxon>Dikarya</taxon>
        <taxon>Ascomycota</taxon>
        <taxon>Pezizomycotina</taxon>
        <taxon>Leotiomycetes</taxon>
        <taxon>Helotiales</taxon>
        <taxon>Helotiaceae</taxon>
        <taxon>Hymenoscyphus</taxon>
    </lineage>
</organism>
<comment type="caution">
    <text evidence="3">The sequence shown here is derived from an EMBL/GenBank/DDBJ whole genome shotgun (WGS) entry which is preliminary data.</text>
</comment>
<dbReference type="Pfam" id="PF20150">
    <property type="entry name" value="2EXR"/>
    <property type="match status" value="1"/>
</dbReference>
<dbReference type="PANTHER" id="PTHR35910">
    <property type="entry name" value="2EXR DOMAIN-CONTAINING PROTEIN"/>
    <property type="match status" value="1"/>
</dbReference>
<sequence>MTKPPKRRRDANANSSQVPNEQEPPKKRKKNTIKLPKYQDENVGPSRLMPAKTFNTDREFTGTLSVKVGDGGASKRGVDTTKSGGDATTNVKATGAKKRGADSAISNKRGSKRTKISRTGHIEKNGSVTETAVPVIENKTSTANTTNNNTKSFTLFPLLPPELPYQIWEHASLTPRLIRWGRQAPPGIYHANQESRHIALKHTAKPIKRPLYRHLDYCFYFTGTRDILYHLTPLPTAEAIRQERRRFCPLTTSGVRRLAIPLDDAFRAARNDLTVGFLGGPTVPDNLWKKIDKLFPELEELIVLLFPHPKRGDEIGDFRVVDYLAVRATETLGVLTVQQYGFMGVVREAWEKRVVLGKKVVGKLTFVKKLSEPGVHCTEVLDA</sequence>
<gene>
    <name evidence="3" type="ORF">HYALB_00011131</name>
</gene>
<evidence type="ECO:0000313" key="3">
    <source>
        <dbReference type="EMBL" id="CAG8976200.1"/>
    </source>
</evidence>
<accession>A0A9N9Q1K5</accession>
<feature type="region of interest" description="Disordered" evidence="1">
    <location>
        <begin position="1"/>
        <end position="115"/>
    </location>
</feature>
<evidence type="ECO:0000256" key="1">
    <source>
        <dbReference type="SAM" id="MobiDB-lite"/>
    </source>
</evidence>
<evidence type="ECO:0000313" key="4">
    <source>
        <dbReference type="Proteomes" id="UP000701801"/>
    </source>
</evidence>